<accession>A0A977PY99</accession>
<dbReference type="Proteomes" id="UP001065613">
    <property type="component" value="Chromosome"/>
</dbReference>
<organism evidence="1">
    <name type="scientific">Woronichinia naegeliana WA131</name>
    <dbReference type="NCBI Taxonomy" id="2824559"/>
    <lineage>
        <taxon>Bacteria</taxon>
        <taxon>Bacillati</taxon>
        <taxon>Cyanobacteriota</taxon>
        <taxon>Cyanophyceae</taxon>
        <taxon>Synechococcales</taxon>
        <taxon>Coelosphaeriaceae</taxon>
        <taxon>Woronichinia</taxon>
    </lineage>
</organism>
<protein>
    <recommendedName>
        <fullName evidence="2">PEP-CTERM protein-sorting domain-containing protein</fullName>
    </recommendedName>
</protein>
<name>A0A977PY99_9CYAN</name>
<sequence length="123" mass="13088">MMVMAFSGSGDLGSVTIALPDTFPYTGNLLPPNQSIGNGLPDPMVRMDTSHFSSLVGITGDRISRVEIGSSSDNWVADDLTFETPIPEPLTVLGAILGSMAAIAFATPFERKLAQDRNEQKDS</sequence>
<evidence type="ECO:0008006" key="2">
    <source>
        <dbReference type="Google" id="ProtNLM"/>
    </source>
</evidence>
<gene>
    <name evidence="1" type="ORF">KA717_05435</name>
</gene>
<dbReference type="EMBL" id="CP073041">
    <property type="protein sequence ID" value="UXE62260.1"/>
    <property type="molecule type" value="Genomic_DNA"/>
</dbReference>
<evidence type="ECO:0000313" key="1">
    <source>
        <dbReference type="EMBL" id="UXE62260.1"/>
    </source>
</evidence>
<reference evidence="1" key="1">
    <citation type="submission" date="2021-04" db="EMBL/GenBank/DDBJ databases">
        <title>Genome sequence of Woronichinia naegeliana from Washington state freshwater lake bloom.</title>
        <authorList>
            <person name="Dreher T.W."/>
        </authorList>
    </citation>
    <scope>NUCLEOTIDE SEQUENCE</scope>
    <source>
        <strain evidence="1">WA131</strain>
    </source>
</reference>
<dbReference type="KEGG" id="wna:KA717_05435"/>
<proteinExistence type="predicted"/>
<dbReference type="AlphaFoldDB" id="A0A977PY99"/>